<gene>
    <name evidence="1" type="ORF">GCM10010987_80060</name>
</gene>
<dbReference type="AlphaFoldDB" id="A0AA87WH33"/>
<accession>A0AA87WH33</accession>
<evidence type="ECO:0000313" key="2">
    <source>
        <dbReference type="Proteomes" id="UP000625079"/>
    </source>
</evidence>
<dbReference type="EMBL" id="BMHC01000050">
    <property type="protein sequence ID" value="GGI34577.1"/>
    <property type="molecule type" value="Genomic_DNA"/>
</dbReference>
<dbReference type="Proteomes" id="UP000625079">
    <property type="component" value="Unassembled WGS sequence"/>
</dbReference>
<protein>
    <submittedName>
        <fullName evidence="1">Uncharacterized protein</fullName>
    </submittedName>
</protein>
<reference evidence="1" key="1">
    <citation type="journal article" date="2014" name="Int. J. Syst. Evol. Microbiol.">
        <title>Complete genome sequence of Corynebacterium casei LMG S-19264T (=DSM 44701T), isolated from a smear-ripened cheese.</title>
        <authorList>
            <consortium name="US DOE Joint Genome Institute (JGI-PGF)"/>
            <person name="Walter F."/>
            <person name="Albersmeier A."/>
            <person name="Kalinowski J."/>
            <person name="Ruckert C."/>
        </authorList>
    </citation>
    <scope>NUCLEOTIDE SEQUENCE</scope>
    <source>
        <strain evidence="1">CGMCC 1.15034</strain>
    </source>
</reference>
<evidence type="ECO:0000313" key="1">
    <source>
        <dbReference type="EMBL" id="GGI34577.1"/>
    </source>
</evidence>
<proteinExistence type="predicted"/>
<organism evidence="1 2">
    <name type="scientific">Bradyrhizobium guangdongense</name>
    <dbReference type="NCBI Taxonomy" id="1325090"/>
    <lineage>
        <taxon>Bacteria</taxon>
        <taxon>Pseudomonadati</taxon>
        <taxon>Pseudomonadota</taxon>
        <taxon>Alphaproteobacteria</taxon>
        <taxon>Hyphomicrobiales</taxon>
        <taxon>Nitrobacteraceae</taxon>
        <taxon>Bradyrhizobium</taxon>
    </lineage>
</organism>
<reference evidence="1" key="2">
    <citation type="submission" date="2022-12" db="EMBL/GenBank/DDBJ databases">
        <authorList>
            <person name="Sun Q."/>
            <person name="Zhou Y."/>
        </authorList>
    </citation>
    <scope>NUCLEOTIDE SEQUENCE</scope>
    <source>
        <strain evidence="1">CGMCC 1.15034</strain>
    </source>
</reference>
<name>A0AA87WH33_9BRAD</name>
<comment type="caution">
    <text evidence="1">The sequence shown here is derived from an EMBL/GenBank/DDBJ whole genome shotgun (WGS) entry which is preliminary data.</text>
</comment>
<sequence>MQIYRPSEFDRELIERAREVVQFAKKVLAESDPTVLLKGYRPLLPQKVSETATFTEE</sequence>